<evidence type="ECO:0000313" key="1">
    <source>
        <dbReference type="EMBL" id="XBP92220.1"/>
    </source>
</evidence>
<dbReference type="SUPFAM" id="SSF51735">
    <property type="entry name" value="NAD(P)-binding Rossmann-fold domains"/>
    <property type="match status" value="1"/>
</dbReference>
<protein>
    <submittedName>
        <fullName evidence="1">SDR family oxidoreductase</fullName>
    </submittedName>
</protein>
<dbReference type="EMBL" id="CP157762">
    <property type="protein sequence ID" value="XBP92220.1"/>
    <property type="molecule type" value="Genomic_DNA"/>
</dbReference>
<dbReference type="Pfam" id="PF13561">
    <property type="entry name" value="adh_short_C2"/>
    <property type="match status" value="1"/>
</dbReference>
<reference evidence="1" key="1">
    <citation type="submission" date="2024-01" db="EMBL/GenBank/DDBJ databases">
        <title>The genome sequence of Micromonospora mangrovi CCTCC AA 2012012.</title>
        <authorList>
            <person name="Gao J."/>
        </authorList>
    </citation>
    <scope>NUCLEOTIDE SEQUENCE</scope>
    <source>
        <strain evidence="1">CCTCC AA 2012012</strain>
    </source>
</reference>
<sequence>MQDKQDEVAVVTGSPIGRIAAPREIAMVAAFLASDDAGFIRGVELFVDGGMAQV</sequence>
<dbReference type="AlphaFoldDB" id="A0AAU7M409"/>
<dbReference type="PRINTS" id="PR01397">
    <property type="entry name" value="DHBDHDRGNASE"/>
</dbReference>
<proteinExistence type="predicted"/>
<organism evidence="1">
    <name type="scientific">Micromonospora sp. CCTCC AA 2012012</name>
    <dbReference type="NCBI Taxonomy" id="3111921"/>
    <lineage>
        <taxon>Bacteria</taxon>
        <taxon>Bacillati</taxon>
        <taxon>Actinomycetota</taxon>
        <taxon>Actinomycetes</taxon>
        <taxon>Micromonosporales</taxon>
        <taxon>Micromonosporaceae</taxon>
        <taxon>Micromonospora</taxon>
    </lineage>
</organism>
<gene>
    <name evidence="2" type="ORF">ABUL08_21695</name>
    <name evidence="1" type="ORF">VK199_21620</name>
</gene>
<dbReference type="EMBL" id="CP159342">
    <property type="protein sequence ID" value="XCH72917.1"/>
    <property type="molecule type" value="Genomic_DNA"/>
</dbReference>
<dbReference type="GO" id="GO:0008667">
    <property type="term" value="F:2,3-dihydro-2,3-dihydroxybenzoate dehydrogenase activity"/>
    <property type="evidence" value="ECO:0007669"/>
    <property type="project" value="InterPro"/>
</dbReference>
<dbReference type="GO" id="GO:0019290">
    <property type="term" value="P:siderophore biosynthetic process"/>
    <property type="evidence" value="ECO:0007669"/>
    <property type="project" value="InterPro"/>
</dbReference>
<evidence type="ECO:0000313" key="2">
    <source>
        <dbReference type="EMBL" id="XCH72917.1"/>
    </source>
</evidence>
<dbReference type="Gene3D" id="3.40.50.720">
    <property type="entry name" value="NAD(P)-binding Rossmann-like Domain"/>
    <property type="match status" value="1"/>
</dbReference>
<dbReference type="InterPro" id="IPR003560">
    <property type="entry name" value="DHB_DH"/>
</dbReference>
<dbReference type="InterPro" id="IPR036291">
    <property type="entry name" value="NAD(P)-bd_dom_sf"/>
</dbReference>
<accession>A0AAU7M409</accession>
<reference evidence="2" key="2">
    <citation type="submission" date="2024-06" db="EMBL/GenBank/DDBJ databases">
        <title>Micromonospora mangrovi CCTCC AA 2012012 genome sequences.</title>
        <authorList>
            <person name="Gao J."/>
        </authorList>
    </citation>
    <scope>NUCLEOTIDE SEQUENCE</scope>
    <source>
        <strain evidence="2">CCTCC AA 2012012</strain>
    </source>
</reference>
<dbReference type="InterPro" id="IPR002347">
    <property type="entry name" value="SDR_fam"/>
</dbReference>
<name>A0AAU7M409_9ACTN</name>
<dbReference type="RefSeq" id="WP_350931803.1">
    <property type="nucleotide sequence ID" value="NZ_CP157762.1"/>
</dbReference>